<sequence>MTFNKSALSAFKRRVAYANVNFDYIVGWRTSSIRRPNELPKEMLHGLGQLSWEQVDVKIYWLHSDGNGKDVVFHMIDHFCL</sequence>
<keyword evidence="2" id="KW-1185">Reference proteome</keyword>
<dbReference type="Proteomes" id="UP000836841">
    <property type="component" value="Chromosome 4"/>
</dbReference>
<accession>A0AAU9SC60</accession>
<dbReference type="PANTHER" id="PTHR12482">
    <property type="entry name" value="LIPASE ROG1-RELATED-RELATED"/>
    <property type="match status" value="1"/>
</dbReference>
<gene>
    <name evidence="1" type="ORF">TAV2_LOCUS14237</name>
</gene>
<name>A0AAU9SC60_THLAR</name>
<reference evidence="1 2" key="1">
    <citation type="submission" date="2022-03" db="EMBL/GenBank/DDBJ databases">
        <authorList>
            <person name="Nunn A."/>
            <person name="Chopra R."/>
            <person name="Nunn A."/>
            <person name="Contreras Garrido A."/>
        </authorList>
    </citation>
    <scope>NUCLEOTIDE SEQUENCE [LARGE SCALE GENOMIC DNA]</scope>
</reference>
<organism evidence="1 2">
    <name type="scientific">Thlaspi arvense</name>
    <name type="common">Field penny-cress</name>
    <dbReference type="NCBI Taxonomy" id="13288"/>
    <lineage>
        <taxon>Eukaryota</taxon>
        <taxon>Viridiplantae</taxon>
        <taxon>Streptophyta</taxon>
        <taxon>Embryophyta</taxon>
        <taxon>Tracheophyta</taxon>
        <taxon>Spermatophyta</taxon>
        <taxon>Magnoliopsida</taxon>
        <taxon>eudicotyledons</taxon>
        <taxon>Gunneridae</taxon>
        <taxon>Pentapetalae</taxon>
        <taxon>rosids</taxon>
        <taxon>malvids</taxon>
        <taxon>Brassicales</taxon>
        <taxon>Brassicaceae</taxon>
        <taxon>Thlaspideae</taxon>
        <taxon>Thlaspi</taxon>
    </lineage>
</organism>
<dbReference type="InterPro" id="IPR044294">
    <property type="entry name" value="Lipase-like"/>
</dbReference>
<dbReference type="AlphaFoldDB" id="A0AAU9SC60"/>
<proteinExistence type="predicted"/>
<evidence type="ECO:0000313" key="1">
    <source>
        <dbReference type="EMBL" id="CAH2061325.1"/>
    </source>
</evidence>
<dbReference type="EMBL" id="OU466860">
    <property type="protein sequence ID" value="CAH2061325.1"/>
    <property type="molecule type" value="Genomic_DNA"/>
</dbReference>
<dbReference type="PANTHER" id="PTHR12482:SF4">
    <property type="entry name" value="ALPHA_BETA-HYDROLASES SUPERFAMILY PROTEIN"/>
    <property type="match status" value="1"/>
</dbReference>
<protein>
    <submittedName>
        <fullName evidence="1">Uncharacterized protein</fullName>
    </submittedName>
</protein>
<evidence type="ECO:0000313" key="2">
    <source>
        <dbReference type="Proteomes" id="UP000836841"/>
    </source>
</evidence>